<reference evidence="2 3" key="1">
    <citation type="submission" date="2022-10" db="EMBL/GenBank/DDBJ databases">
        <title>Paucibacter sp. hw1 Genome sequencing.</title>
        <authorList>
            <person name="Park S."/>
        </authorList>
    </citation>
    <scope>NUCLEOTIDE SEQUENCE [LARGE SCALE GENOMIC DNA]</scope>
    <source>
        <strain evidence="3">hw1</strain>
    </source>
</reference>
<dbReference type="Proteomes" id="UP001221189">
    <property type="component" value="Unassembled WGS sequence"/>
</dbReference>
<sequence length="215" mass="23624">MTVHGLPDPQQMAAQERTRGGRLRMLLVVAACAAPVLASYFTFYVIQPRGQAYGDLIQPTVDLPAKLSLRDLDGKAVAADSLKGQWLLTLVQSGDCDDACEKQLFMQRQLREMLGKERDKVDKLLLLSDDIALKPALQKALAQQGVAVTVLRASKAELEAWLKPAAGTALRDHLFVIDPMGRWMLRSPQTPDPAKVKADLNRLLKANAGWDKAGR</sequence>
<evidence type="ECO:0008006" key="4">
    <source>
        <dbReference type="Google" id="ProtNLM"/>
    </source>
</evidence>
<keyword evidence="3" id="KW-1185">Reference proteome</keyword>
<name>A0ABT5KFJ8_9BURK</name>
<keyword evidence="1" id="KW-0472">Membrane</keyword>
<organism evidence="2 3">
    <name type="scientific">Roseateles albus</name>
    <dbReference type="NCBI Taxonomy" id="2987525"/>
    <lineage>
        <taxon>Bacteria</taxon>
        <taxon>Pseudomonadati</taxon>
        <taxon>Pseudomonadota</taxon>
        <taxon>Betaproteobacteria</taxon>
        <taxon>Burkholderiales</taxon>
        <taxon>Sphaerotilaceae</taxon>
        <taxon>Roseateles</taxon>
    </lineage>
</organism>
<keyword evidence="1" id="KW-0812">Transmembrane</keyword>
<dbReference type="EMBL" id="JAQQXT010000008">
    <property type="protein sequence ID" value="MDC8772702.1"/>
    <property type="molecule type" value="Genomic_DNA"/>
</dbReference>
<dbReference type="Gene3D" id="3.40.30.10">
    <property type="entry name" value="Glutaredoxin"/>
    <property type="match status" value="1"/>
</dbReference>
<dbReference type="SUPFAM" id="SSF52833">
    <property type="entry name" value="Thioredoxin-like"/>
    <property type="match status" value="1"/>
</dbReference>
<evidence type="ECO:0000313" key="2">
    <source>
        <dbReference type="EMBL" id="MDC8772702.1"/>
    </source>
</evidence>
<protein>
    <recommendedName>
        <fullName evidence="4">Cytochrome C oxidase subunit I</fullName>
    </recommendedName>
</protein>
<dbReference type="RefSeq" id="WP_273600882.1">
    <property type="nucleotide sequence ID" value="NZ_JAQQXT010000008.1"/>
</dbReference>
<evidence type="ECO:0000313" key="3">
    <source>
        <dbReference type="Proteomes" id="UP001221189"/>
    </source>
</evidence>
<proteinExistence type="predicted"/>
<evidence type="ECO:0000256" key="1">
    <source>
        <dbReference type="SAM" id="Phobius"/>
    </source>
</evidence>
<gene>
    <name evidence="2" type="ORF">PRZ03_14045</name>
</gene>
<accession>A0ABT5KFJ8</accession>
<comment type="caution">
    <text evidence="2">The sequence shown here is derived from an EMBL/GenBank/DDBJ whole genome shotgun (WGS) entry which is preliminary data.</text>
</comment>
<dbReference type="InterPro" id="IPR036249">
    <property type="entry name" value="Thioredoxin-like_sf"/>
</dbReference>
<feature type="transmembrane region" description="Helical" evidence="1">
    <location>
        <begin position="25"/>
        <end position="46"/>
    </location>
</feature>
<keyword evidence="1" id="KW-1133">Transmembrane helix</keyword>